<name>A0A7T0BT61_9BACT</name>
<accession>A0A7T0BT61</accession>
<evidence type="ECO:0000313" key="2">
    <source>
        <dbReference type="Proteomes" id="UP000594688"/>
    </source>
</evidence>
<dbReference type="EMBL" id="CP048685">
    <property type="protein sequence ID" value="QPJ60539.1"/>
    <property type="molecule type" value="Genomic_DNA"/>
</dbReference>
<organism evidence="1 2">
    <name type="scientific">Candidatus Nitronauta litoralis</name>
    <dbReference type="NCBI Taxonomy" id="2705533"/>
    <lineage>
        <taxon>Bacteria</taxon>
        <taxon>Pseudomonadati</taxon>
        <taxon>Nitrospinota/Tectimicrobiota group</taxon>
        <taxon>Nitrospinota</taxon>
        <taxon>Nitrospinia</taxon>
        <taxon>Nitrospinales</taxon>
        <taxon>Nitrospinaceae</taxon>
        <taxon>Candidatus Nitronauta</taxon>
    </lineage>
</organism>
<dbReference type="KEGG" id="nli:G3M70_00995"/>
<dbReference type="AlphaFoldDB" id="A0A7T0BT61"/>
<reference evidence="1 2" key="1">
    <citation type="submission" date="2020-02" db="EMBL/GenBank/DDBJ databases">
        <title>Genomic and physiological characterization of two novel Nitrospinaceae genera.</title>
        <authorList>
            <person name="Mueller A.J."/>
            <person name="Jung M.-Y."/>
            <person name="Strachan C.R."/>
            <person name="Herbold C.W."/>
            <person name="Kirkegaard R.H."/>
            <person name="Daims H."/>
        </authorList>
    </citation>
    <scope>NUCLEOTIDE SEQUENCE [LARGE SCALE GENOMIC DNA]</scope>
    <source>
        <strain evidence="1">EB</strain>
    </source>
</reference>
<dbReference type="Proteomes" id="UP000594688">
    <property type="component" value="Chromosome"/>
</dbReference>
<sequence length="310" mass="36310">MNYGPYTTGPVFYEDKATNLFHLNELYQNVAAEVSRNLSEGFGKDIPITSGIWGGTYLIAEPNGKSRRRIWRYYCMVNLPINPTMSYRRNMEKFVGIYTSTMARAFQPHGLNLDLKMWGGELPFSNREMPNITIHLEDSTGTIRWLRPIISWNAVSWEQSIIYDAIRLVRELKQNLDYDKGLTLEDPQEIKYMLQDVIITYLTLKEIFSEEFLEHAEPIIDDAMKRFMSGLNEAEEIRKVYSTVLNNALIYGFEEGLRAPYLEHGLDIFKFEKWPTEKINWVPEELKEKLIPPVKNIFKTFRENIRAAQR</sequence>
<protein>
    <submittedName>
        <fullName evidence="1">Uncharacterized protein</fullName>
    </submittedName>
</protein>
<evidence type="ECO:0000313" key="1">
    <source>
        <dbReference type="EMBL" id="QPJ60539.1"/>
    </source>
</evidence>
<gene>
    <name evidence="1" type="ORF">G3M70_00995</name>
</gene>
<proteinExistence type="predicted"/>